<evidence type="ECO:0000313" key="1">
    <source>
        <dbReference type="EMBL" id="MFC5985236.1"/>
    </source>
</evidence>
<protein>
    <submittedName>
        <fullName evidence="1">DHHW family protein</fullName>
    </submittedName>
</protein>
<accession>A0ABW1IJL4</accession>
<organism evidence="1 2">
    <name type="scientific">Marinicrinis lubricantis</name>
    <dbReference type="NCBI Taxonomy" id="2086470"/>
    <lineage>
        <taxon>Bacteria</taxon>
        <taxon>Bacillati</taxon>
        <taxon>Bacillota</taxon>
        <taxon>Bacilli</taxon>
        <taxon>Bacillales</taxon>
        <taxon>Paenibacillaceae</taxon>
    </lineage>
</organism>
<reference evidence="2" key="1">
    <citation type="journal article" date="2019" name="Int. J. Syst. Evol. Microbiol.">
        <title>The Global Catalogue of Microorganisms (GCM) 10K type strain sequencing project: providing services to taxonomists for standard genome sequencing and annotation.</title>
        <authorList>
            <consortium name="The Broad Institute Genomics Platform"/>
            <consortium name="The Broad Institute Genome Sequencing Center for Infectious Disease"/>
            <person name="Wu L."/>
            <person name="Ma J."/>
        </authorList>
    </citation>
    <scope>NUCLEOTIDE SEQUENCE [LARGE SCALE GENOMIC DNA]</scope>
    <source>
        <strain evidence="2">CCM 8749</strain>
    </source>
</reference>
<dbReference type="RefSeq" id="WP_379891874.1">
    <property type="nucleotide sequence ID" value="NZ_CBCSCT010000003.1"/>
</dbReference>
<evidence type="ECO:0000313" key="2">
    <source>
        <dbReference type="Proteomes" id="UP001596250"/>
    </source>
</evidence>
<sequence length="413" mass="47536">MLKNGKWNVLLFLAPLYLLFILFLAGIGKSDVSDLEMRKLQERPVLTWDSLWSGQYFRDYENYVADHFVFREPFLKLSTFLGELRGGIGEEGVEIVYNNPGQQQAPAGGGEEQEPTESQLFDNYIVVGNKAVFLYYYTPLAAETYAETMNQFQAKLGKDIPVYSLIVPTLTDFIDNPDVRKLSPSQKEAIQYTYDHFNEGVTGIDAHALLNDHKDEYTYFRTDHHWISLGAYYAYEAFMNEREEQPVPLEDYESWSIIDFLGTTYNATLQPKLAENPDQITVYEPFVDYEYLREKNGKMLSGQVVDADYASDYGKFAVFLGGDSPWAEIETEVENGKSLLIVKDSYANPFIPFLLPHYQHIYIADMRYYEDDLIQFVRDSNVDEVLFLNSSSVTSHTGYTRLLIDKFGLDIPY</sequence>
<keyword evidence="2" id="KW-1185">Reference proteome</keyword>
<dbReference type="Pfam" id="PF14286">
    <property type="entry name" value="DHHW"/>
    <property type="match status" value="1"/>
</dbReference>
<proteinExistence type="predicted"/>
<name>A0ABW1IJL4_9BACL</name>
<dbReference type="EMBL" id="JBHSQV010000010">
    <property type="protein sequence ID" value="MFC5985236.1"/>
    <property type="molecule type" value="Genomic_DNA"/>
</dbReference>
<comment type="caution">
    <text evidence="1">The sequence shown here is derived from an EMBL/GenBank/DDBJ whole genome shotgun (WGS) entry which is preliminary data.</text>
</comment>
<dbReference type="InterPro" id="IPR025945">
    <property type="entry name" value="DHHW"/>
</dbReference>
<dbReference type="Proteomes" id="UP001596250">
    <property type="component" value="Unassembled WGS sequence"/>
</dbReference>
<gene>
    <name evidence="1" type="ORF">ACFPXP_01955</name>
</gene>